<proteinExistence type="predicted"/>
<feature type="region of interest" description="Disordered" evidence="1">
    <location>
        <begin position="592"/>
        <end position="620"/>
    </location>
</feature>
<sequence length="799" mass="87083">MTMTATPTWRPFDDEPLFTDDLLREVDDIPDAVRAAVIAYLEQVAHVRRAPLHTTTAFNALHFGFDPQARGYQAAVLDPEMFVRLTTDAATPPALPVGTFVRIERGQQSLWAEVVARFGTADGVHPDGWVPARLSGAPAVLDDTGCRSERVIVDPEAFGAPLTPRERTELHRLRQRGVLLDERGHLTGQVCYPGPRLAGLDDVALYAHHLLTAGKPLLVGGPLGGLLINPHDDDTLAVALQTALHTIDKLLDVAPHLRRWGGYATPVDRYHQRREDPGLLGGEDLDDLVHTIARSGTGPRFTGVWPLLAGRVDEVFATDPGDVDVDPFELTAAAEAVVHANLAVADHATAAVDGLQPNGVHLRVDDPWQVGGVWLAQPSPVPADLRDVDPLRPLGLGYHQSQPPSQSTDDGTGATDPADIQQPTDDTEAITGTRTDQREPGPDPDTTHPEPDDTETEEPAGDEVVVEHLDDNIAVYTVALRPIHLDNDTLPVPDRIAAMLADGALVIELHHDGDDLADDERIHTVEHGDGALTGVAWPLSFYPGIKVMVSLARGARRLAATTTLLERPLPYGDEFRWDSDHRLLATALGIDLDPDPAPELTDGTKPDADDEPAPPTVPAKYQGIDPLRRLILAAFRRHGIEGTFGSRRLTGKQLLGVLFGADFDNPPLMWQVIYTCERLVDAGKLTCEPNPGRADKPGSGGPDTFVWWPSQSARQHADYAAAQQRHAALRERTREHWVPPNCRALPHGYRASDQAKENYARHVRKVWGPNADTRLPEGFTFVNGHQRGSDPGPFWLPMT</sequence>
<evidence type="ECO:0000313" key="2">
    <source>
        <dbReference type="EMBL" id="RFS43832.1"/>
    </source>
</evidence>
<dbReference type="Proteomes" id="UP000262621">
    <property type="component" value="Unassembled WGS sequence"/>
</dbReference>
<dbReference type="RefSeq" id="WP_117230556.1">
    <property type="nucleotide sequence ID" value="NZ_CP061725.1"/>
</dbReference>
<reference evidence="2 3" key="1">
    <citation type="submission" date="2018-08" db="EMBL/GenBank/DDBJ databases">
        <title>Verrucosispora craniellae sp. nov., isolated from a marine sponge in the South China Sea.</title>
        <authorList>
            <person name="Li L."/>
            <person name="Lin H.W."/>
        </authorList>
    </citation>
    <scope>NUCLEOTIDE SEQUENCE [LARGE SCALE GENOMIC DNA]</scope>
    <source>
        <strain evidence="2 3">LHW63014</strain>
    </source>
</reference>
<feature type="compositionally biased region" description="Basic and acidic residues" evidence="1">
    <location>
        <begin position="435"/>
        <end position="451"/>
    </location>
</feature>
<gene>
    <name evidence="2" type="ORF">D0Q02_25560</name>
</gene>
<name>A0A372FSQ6_9ACTN</name>
<feature type="region of interest" description="Disordered" evidence="1">
    <location>
        <begin position="384"/>
        <end position="460"/>
    </location>
</feature>
<comment type="caution">
    <text evidence="2">The sequence shown here is derived from an EMBL/GenBank/DDBJ whole genome shotgun (WGS) entry which is preliminary data.</text>
</comment>
<dbReference type="EMBL" id="QVFU01000043">
    <property type="protein sequence ID" value="RFS43832.1"/>
    <property type="molecule type" value="Genomic_DNA"/>
</dbReference>
<keyword evidence="3" id="KW-1185">Reference proteome</keyword>
<evidence type="ECO:0000313" key="3">
    <source>
        <dbReference type="Proteomes" id="UP000262621"/>
    </source>
</evidence>
<accession>A0A372FSQ6</accession>
<dbReference type="AlphaFoldDB" id="A0A372FSQ6"/>
<evidence type="ECO:0000256" key="1">
    <source>
        <dbReference type="SAM" id="MobiDB-lite"/>
    </source>
</evidence>
<organism evidence="2 3">
    <name type="scientific">Micromonospora craniellae</name>
    <dbReference type="NCBI Taxonomy" id="2294034"/>
    <lineage>
        <taxon>Bacteria</taxon>
        <taxon>Bacillati</taxon>
        <taxon>Actinomycetota</taxon>
        <taxon>Actinomycetes</taxon>
        <taxon>Micromonosporales</taxon>
        <taxon>Micromonosporaceae</taxon>
        <taxon>Micromonospora</taxon>
    </lineage>
</organism>
<feature type="compositionally biased region" description="Low complexity" evidence="1">
    <location>
        <begin position="408"/>
        <end position="419"/>
    </location>
</feature>
<protein>
    <submittedName>
        <fullName evidence="2">Uncharacterized protein</fullName>
    </submittedName>
</protein>
<dbReference type="OrthoDB" id="3304871at2"/>